<evidence type="ECO:0000256" key="6">
    <source>
        <dbReference type="SAM" id="SignalP"/>
    </source>
</evidence>
<reference evidence="7" key="1">
    <citation type="journal article" date="2019" name="bioRxiv">
        <title>The Genome of the Zebra Mussel, Dreissena polymorpha: A Resource for Invasive Species Research.</title>
        <authorList>
            <person name="McCartney M.A."/>
            <person name="Auch B."/>
            <person name="Kono T."/>
            <person name="Mallez S."/>
            <person name="Zhang Y."/>
            <person name="Obille A."/>
            <person name="Becker A."/>
            <person name="Abrahante J.E."/>
            <person name="Garbe J."/>
            <person name="Badalamenti J.P."/>
            <person name="Herman A."/>
            <person name="Mangelson H."/>
            <person name="Liachko I."/>
            <person name="Sullivan S."/>
            <person name="Sone E.D."/>
            <person name="Koren S."/>
            <person name="Silverstein K.A.T."/>
            <person name="Beckman K.B."/>
            <person name="Gohl D.M."/>
        </authorList>
    </citation>
    <scope>NUCLEOTIDE SEQUENCE</scope>
    <source>
        <strain evidence="7">Duluth1</strain>
        <tissue evidence="7">Whole animal</tissue>
    </source>
</reference>
<evidence type="ECO:0000256" key="3">
    <source>
        <dbReference type="ARBA" id="ARBA00022989"/>
    </source>
</evidence>
<keyword evidence="4 5" id="KW-0472">Membrane</keyword>
<dbReference type="EMBL" id="JAIWYP010000014">
    <property type="protein sequence ID" value="KAH3711475.1"/>
    <property type="molecule type" value="Genomic_DNA"/>
</dbReference>
<comment type="subcellular location">
    <subcellularLocation>
        <location evidence="1">Membrane</location>
        <topology evidence="1">Multi-pass membrane protein</topology>
    </subcellularLocation>
</comment>
<accession>A0A9D3Z6F4</accession>
<dbReference type="InterPro" id="IPR050579">
    <property type="entry name" value="PMP-22/EMP/MP20-like"/>
</dbReference>
<dbReference type="AlphaFoldDB" id="A0A9D3Z6F4"/>
<name>A0A9D3Z6F4_DREPO</name>
<keyword evidence="8" id="KW-1185">Reference proteome</keyword>
<dbReference type="PANTHER" id="PTHR10671">
    <property type="entry name" value="EPITHELIAL MEMBRANE PROTEIN-RELATED"/>
    <property type="match status" value="1"/>
</dbReference>
<dbReference type="OrthoDB" id="6084046at2759"/>
<dbReference type="Proteomes" id="UP000828390">
    <property type="component" value="Unassembled WGS sequence"/>
</dbReference>
<comment type="caution">
    <text evidence="7">The sequence shown here is derived from an EMBL/GenBank/DDBJ whole genome shotgun (WGS) entry which is preliminary data.</text>
</comment>
<feature type="transmembrane region" description="Helical" evidence="5">
    <location>
        <begin position="105"/>
        <end position="129"/>
    </location>
</feature>
<feature type="transmembrane region" description="Helical" evidence="5">
    <location>
        <begin position="149"/>
        <end position="170"/>
    </location>
</feature>
<evidence type="ECO:0000256" key="2">
    <source>
        <dbReference type="ARBA" id="ARBA00022692"/>
    </source>
</evidence>
<organism evidence="7 8">
    <name type="scientific">Dreissena polymorpha</name>
    <name type="common">Zebra mussel</name>
    <name type="synonym">Mytilus polymorpha</name>
    <dbReference type="NCBI Taxonomy" id="45954"/>
    <lineage>
        <taxon>Eukaryota</taxon>
        <taxon>Metazoa</taxon>
        <taxon>Spiralia</taxon>
        <taxon>Lophotrochozoa</taxon>
        <taxon>Mollusca</taxon>
        <taxon>Bivalvia</taxon>
        <taxon>Autobranchia</taxon>
        <taxon>Heteroconchia</taxon>
        <taxon>Euheterodonta</taxon>
        <taxon>Imparidentia</taxon>
        <taxon>Neoheterodontei</taxon>
        <taxon>Myida</taxon>
        <taxon>Dreissenoidea</taxon>
        <taxon>Dreissenidae</taxon>
        <taxon>Dreissena</taxon>
    </lineage>
</organism>
<evidence type="ECO:0000256" key="1">
    <source>
        <dbReference type="ARBA" id="ARBA00004141"/>
    </source>
</evidence>
<keyword evidence="6" id="KW-0732">Signal</keyword>
<dbReference type="InterPro" id="IPR004031">
    <property type="entry name" value="PMP22/EMP/MP20/Claudin"/>
</dbReference>
<sequence length="193" mass="21611">MRKPIAKVAFVLSLTALGCVLVGQATDYWLSKLSFHQGLWRYCRYLIHTDGQWECMSMDKRADYESWILAIRILEIISAISLIGCLVVLFLYCRQEDTDSRTIHIVIALVGTLLAGATCLAGVTIYAIKKNQLHFDGHHRNRTLYQFDWSFALTCGGGAMALVCAMFMACELRKGLAVNRYSGYQSIPDSVGT</sequence>
<dbReference type="Gene3D" id="1.20.140.150">
    <property type="match status" value="1"/>
</dbReference>
<feature type="chain" id="PRO_5039587697" description="Claudin" evidence="6">
    <location>
        <begin position="26"/>
        <end position="193"/>
    </location>
</feature>
<feature type="signal peptide" evidence="6">
    <location>
        <begin position="1"/>
        <end position="25"/>
    </location>
</feature>
<dbReference type="PROSITE" id="PS51257">
    <property type="entry name" value="PROKAR_LIPOPROTEIN"/>
    <property type="match status" value="1"/>
</dbReference>
<evidence type="ECO:0000256" key="4">
    <source>
        <dbReference type="ARBA" id="ARBA00023136"/>
    </source>
</evidence>
<dbReference type="Pfam" id="PF00822">
    <property type="entry name" value="PMP22_Claudin"/>
    <property type="match status" value="1"/>
</dbReference>
<gene>
    <name evidence="7" type="ORF">DPMN_071144</name>
</gene>
<feature type="transmembrane region" description="Helical" evidence="5">
    <location>
        <begin position="67"/>
        <end position="93"/>
    </location>
</feature>
<proteinExistence type="predicted"/>
<evidence type="ECO:0000313" key="8">
    <source>
        <dbReference type="Proteomes" id="UP000828390"/>
    </source>
</evidence>
<evidence type="ECO:0000256" key="5">
    <source>
        <dbReference type="SAM" id="Phobius"/>
    </source>
</evidence>
<evidence type="ECO:0000313" key="7">
    <source>
        <dbReference type="EMBL" id="KAH3711475.1"/>
    </source>
</evidence>
<evidence type="ECO:0008006" key="9">
    <source>
        <dbReference type="Google" id="ProtNLM"/>
    </source>
</evidence>
<keyword evidence="3 5" id="KW-1133">Transmembrane helix</keyword>
<dbReference type="GO" id="GO:0005886">
    <property type="term" value="C:plasma membrane"/>
    <property type="evidence" value="ECO:0007669"/>
    <property type="project" value="TreeGrafter"/>
</dbReference>
<protein>
    <recommendedName>
        <fullName evidence="9">Claudin</fullName>
    </recommendedName>
</protein>
<dbReference type="PANTHER" id="PTHR10671:SF108">
    <property type="entry name" value="CLAUDIN FAMILY PROTEIN-RELATED"/>
    <property type="match status" value="1"/>
</dbReference>
<keyword evidence="2 5" id="KW-0812">Transmembrane</keyword>
<reference evidence="7" key="2">
    <citation type="submission" date="2020-11" db="EMBL/GenBank/DDBJ databases">
        <authorList>
            <person name="McCartney M.A."/>
            <person name="Auch B."/>
            <person name="Kono T."/>
            <person name="Mallez S."/>
            <person name="Becker A."/>
            <person name="Gohl D.M."/>
            <person name="Silverstein K.A.T."/>
            <person name="Koren S."/>
            <person name="Bechman K.B."/>
            <person name="Herman A."/>
            <person name="Abrahante J.E."/>
            <person name="Garbe J."/>
        </authorList>
    </citation>
    <scope>NUCLEOTIDE SEQUENCE</scope>
    <source>
        <strain evidence="7">Duluth1</strain>
        <tissue evidence="7">Whole animal</tissue>
    </source>
</reference>